<evidence type="ECO:0000313" key="1">
    <source>
        <dbReference type="EMBL" id="SFN67891.1"/>
    </source>
</evidence>
<sequence length="92" mass="10917">MTADLEVRLIHDGIKWVAYHQSFEACGHTLLDLDQDLTRCLLDTQLFPDNTQVTVFMVFDYNCIPTWIRQYAYHYFNRHVRLNLKSPLLKGQ</sequence>
<dbReference type="RefSeq" id="WP_074796363.1">
    <property type="nucleotide sequence ID" value="NZ_FOVJ01000002.1"/>
</dbReference>
<dbReference type="AlphaFoldDB" id="A0A1I5AZV3"/>
<organism evidence="1 2">
    <name type="scientific">Nitrosospira briensis</name>
    <dbReference type="NCBI Taxonomy" id="35799"/>
    <lineage>
        <taxon>Bacteria</taxon>
        <taxon>Pseudomonadati</taxon>
        <taxon>Pseudomonadota</taxon>
        <taxon>Betaproteobacteria</taxon>
        <taxon>Nitrosomonadales</taxon>
        <taxon>Nitrosomonadaceae</taxon>
        <taxon>Nitrosospira</taxon>
    </lineage>
</organism>
<name>A0A1I5AZV3_9PROT</name>
<dbReference type="STRING" id="1266925.GCA_000619905_02397"/>
<dbReference type="InterPro" id="IPR035157">
    <property type="entry name" value="DUF5395"/>
</dbReference>
<dbReference type="Pfam" id="PF17373">
    <property type="entry name" value="DUF5395"/>
    <property type="match status" value="1"/>
</dbReference>
<accession>A0A1I5AZV3</accession>
<gene>
    <name evidence="1" type="ORF">SAMN05216386_1601</name>
</gene>
<reference evidence="2" key="1">
    <citation type="submission" date="2016-10" db="EMBL/GenBank/DDBJ databases">
        <authorList>
            <person name="Varghese N."/>
        </authorList>
    </citation>
    <scope>NUCLEOTIDE SEQUENCE [LARGE SCALE GENOMIC DNA]</scope>
    <source>
        <strain evidence="2">Nsp8</strain>
    </source>
</reference>
<keyword evidence="2" id="KW-1185">Reference proteome</keyword>
<proteinExistence type="predicted"/>
<dbReference type="OrthoDB" id="5472286at2"/>
<protein>
    <submittedName>
        <fullName evidence="1">Uncharacterized protein</fullName>
    </submittedName>
</protein>
<dbReference type="EMBL" id="FOVJ01000002">
    <property type="protein sequence ID" value="SFN67891.1"/>
    <property type="molecule type" value="Genomic_DNA"/>
</dbReference>
<evidence type="ECO:0000313" key="2">
    <source>
        <dbReference type="Proteomes" id="UP000183107"/>
    </source>
</evidence>
<dbReference type="Proteomes" id="UP000183107">
    <property type="component" value="Unassembled WGS sequence"/>
</dbReference>